<keyword evidence="9" id="KW-1006">Bacterial flagellum protein export</keyword>
<evidence type="ECO:0000256" key="6">
    <source>
        <dbReference type="ARBA" id="ARBA00022490"/>
    </source>
</evidence>
<keyword evidence="7" id="KW-1005">Bacterial flagellum biogenesis</keyword>
<gene>
    <name evidence="12" type="ORF">ACG0Z6_07980</name>
</gene>
<dbReference type="InterPro" id="IPR051472">
    <property type="entry name" value="T3SS_Stator/FliH"/>
</dbReference>
<keyword evidence="8" id="KW-0653">Protein transport</keyword>
<dbReference type="PRINTS" id="PR01003">
    <property type="entry name" value="FLGFLIH"/>
</dbReference>
<feature type="region of interest" description="Disordered" evidence="10">
    <location>
        <begin position="1"/>
        <end position="88"/>
    </location>
</feature>
<evidence type="ECO:0000256" key="9">
    <source>
        <dbReference type="ARBA" id="ARBA00023225"/>
    </source>
</evidence>
<evidence type="ECO:0000259" key="11">
    <source>
        <dbReference type="Pfam" id="PF02108"/>
    </source>
</evidence>
<dbReference type="InterPro" id="IPR000563">
    <property type="entry name" value="Flag_FliH"/>
</dbReference>
<dbReference type="Proteomes" id="UP001606099">
    <property type="component" value="Unassembled WGS sequence"/>
</dbReference>
<dbReference type="PANTHER" id="PTHR34982">
    <property type="entry name" value="YOP PROTEINS TRANSLOCATION PROTEIN L"/>
    <property type="match status" value="1"/>
</dbReference>
<name>A0ABW7FV34_9BURK</name>
<evidence type="ECO:0000256" key="7">
    <source>
        <dbReference type="ARBA" id="ARBA00022795"/>
    </source>
</evidence>
<reference evidence="12 13" key="1">
    <citation type="submission" date="2024-08" db="EMBL/GenBank/DDBJ databases">
        <authorList>
            <person name="Lu H."/>
        </authorList>
    </citation>
    <scope>NUCLEOTIDE SEQUENCE [LARGE SCALE GENOMIC DNA]</scope>
    <source>
        <strain evidence="12 13">BYS180W</strain>
    </source>
</reference>
<evidence type="ECO:0000313" key="12">
    <source>
        <dbReference type="EMBL" id="MFG6448184.1"/>
    </source>
</evidence>
<sequence>MAAPRTPRQVPPPLRPDGEAPRGAYSRFIPREELQNFEAWHLGDLGDPEGQPANATHPAGADTAAPPEPEAPPPPDIDALTQQARQQGYQDGYRDGLAALDAFKSSFSQQISAQLGSLVESFDAEFQGLEQLMSQTLARCATELARQVVRSELQQRPELIAQVAQEAVEALLISARHVQLRVHPDDLPLLHTGAGEALRARETQVVPDASIERGGCKLDADICSVDATLSARWRQAMAAIGQASLWEDRRDDEAPAPRSEP</sequence>
<dbReference type="RefSeq" id="WP_394460212.1">
    <property type="nucleotide sequence ID" value="NZ_JBIGHZ010000003.1"/>
</dbReference>
<evidence type="ECO:0000256" key="5">
    <source>
        <dbReference type="ARBA" id="ARBA00022448"/>
    </source>
</evidence>
<comment type="subcellular location">
    <subcellularLocation>
        <location evidence="2">Cytoplasm</location>
    </subcellularLocation>
</comment>
<keyword evidence="6" id="KW-0963">Cytoplasm</keyword>
<keyword evidence="5" id="KW-0813">Transport</keyword>
<evidence type="ECO:0000256" key="10">
    <source>
        <dbReference type="SAM" id="MobiDB-lite"/>
    </source>
</evidence>
<comment type="function">
    <text evidence="1">Needed for flagellar regrowth and assembly.</text>
</comment>
<comment type="caution">
    <text evidence="12">The sequence shown here is derived from an EMBL/GenBank/DDBJ whole genome shotgun (WGS) entry which is preliminary data.</text>
</comment>
<feature type="domain" description="Flagellar assembly protein FliH/Type III secretion system HrpE" evidence="11">
    <location>
        <begin position="110"/>
        <end position="235"/>
    </location>
</feature>
<evidence type="ECO:0000313" key="13">
    <source>
        <dbReference type="Proteomes" id="UP001606099"/>
    </source>
</evidence>
<keyword evidence="13" id="KW-1185">Reference proteome</keyword>
<proteinExistence type="inferred from homology"/>
<dbReference type="EMBL" id="JBIGHZ010000003">
    <property type="protein sequence ID" value="MFG6448184.1"/>
    <property type="molecule type" value="Genomic_DNA"/>
</dbReference>
<dbReference type="InterPro" id="IPR018035">
    <property type="entry name" value="Flagellar_FliH/T3SS_HrpE"/>
</dbReference>
<dbReference type="Pfam" id="PF02108">
    <property type="entry name" value="FliH"/>
    <property type="match status" value="1"/>
</dbReference>
<evidence type="ECO:0000256" key="4">
    <source>
        <dbReference type="ARBA" id="ARBA00016507"/>
    </source>
</evidence>
<comment type="similarity">
    <text evidence="3">Belongs to the FliH family.</text>
</comment>
<feature type="compositionally biased region" description="Pro residues" evidence="10">
    <location>
        <begin position="66"/>
        <end position="76"/>
    </location>
</feature>
<evidence type="ECO:0000256" key="1">
    <source>
        <dbReference type="ARBA" id="ARBA00003041"/>
    </source>
</evidence>
<protein>
    <recommendedName>
        <fullName evidence="4">Flagellar assembly protein FliH</fullName>
    </recommendedName>
</protein>
<organism evidence="12 13">
    <name type="scientific">Roseateles rivi</name>
    <dbReference type="NCBI Taxonomy" id="3299028"/>
    <lineage>
        <taxon>Bacteria</taxon>
        <taxon>Pseudomonadati</taxon>
        <taxon>Pseudomonadota</taxon>
        <taxon>Betaproteobacteria</taxon>
        <taxon>Burkholderiales</taxon>
        <taxon>Sphaerotilaceae</taxon>
        <taxon>Roseateles</taxon>
    </lineage>
</organism>
<evidence type="ECO:0000256" key="3">
    <source>
        <dbReference type="ARBA" id="ARBA00006602"/>
    </source>
</evidence>
<dbReference type="PANTHER" id="PTHR34982:SF1">
    <property type="entry name" value="FLAGELLAR ASSEMBLY PROTEIN FLIH"/>
    <property type="match status" value="1"/>
</dbReference>
<evidence type="ECO:0000256" key="8">
    <source>
        <dbReference type="ARBA" id="ARBA00022927"/>
    </source>
</evidence>
<evidence type="ECO:0000256" key="2">
    <source>
        <dbReference type="ARBA" id="ARBA00004496"/>
    </source>
</evidence>
<accession>A0ABW7FV34</accession>